<dbReference type="PANTHER" id="PTHR34047:SF8">
    <property type="entry name" value="PROTEIN YKFC"/>
    <property type="match status" value="1"/>
</dbReference>
<dbReference type="PANTHER" id="PTHR34047">
    <property type="entry name" value="NUCLEAR INTRON MATURASE 1, MITOCHONDRIAL-RELATED"/>
    <property type="match status" value="1"/>
</dbReference>
<dbReference type="Proteomes" id="UP000231408">
    <property type="component" value="Unassembled WGS sequence"/>
</dbReference>
<sequence length="399" mass="46900">MADQLLIDLFQAYYDARANKRNSTNALEFEINYEQNIFQLYRELKSGTYQIGRSVAFIVFKPVQREIIASPFRDRIIHHLLFNYINPIFEPLFINDSYSCRRGRGTTYGIKRMAHFIRSSSNNYQKNFFILKLDLAGYFMSINHQQLYDRIVGRLLKEKNNCSFDLNLILELLRKIIFNNYTHNCIVRGGRDSWRGLPANKSLFFNPPGIGLPIGNLTSQLFSNIYLNSFDHFAKRVLRLKYYGRYVDDFVIISVDKERLKLFISQARDYLSGLGLKLHPKKIYLQSGRKGVDFLGAIIRPRRIYVRHRTKSSFYRFVTEVNGIFKNKEINKPILYKILAGINSYLGLLAQHQTYYLRRKILTAKLNSVFWKFFRLAGGKGKYRKVILKKMFVGLYLGQ</sequence>
<comment type="caution">
    <text evidence="2">The sequence shown here is derived from an EMBL/GenBank/DDBJ whole genome shotgun (WGS) entry which is preliminary data.</text>
</comment>
<evidence type="ECO:0000259" key="1">
    <source>
        <dbReference type="PROSITE" id="PS50878"/>
    </source>
</evidence>
<evidence type="ECO:0000313" key="3">
    <source>
        <dbReference type="Proteomes" id="UP000231408"/>
    </source>
</evidence>
<organism evidence="2 3">
    <name type="scientific">Candidatus Falkowbacteria bacterium CG23_combo_of_CG06-09_8_20_14_all_41_10</name>
    <dbReference type="NCBI Taxonomy" id="1974571"/>
    <lineage>
        <taxon>Bacteria</taxon>
        <taxon>Candidatus Falkowiibacteriota</taxon>
    </lineage>
</organism>
<feature type="domain" description="Reverse transcriptase" evidence="1">
    <location>
        <begin position="1"/>
        <end position="299"/>
    </location>
</feature>
<name>A0A2G9ZND9_9BACT</name>
<dbReference type="PROSITE" id="PS50878">
    <property type="entry name" value="RT_POL"/>
    <property type="match status" value="1"/>
</dbReference>
<dbReference type="AlphaFoldDB" id="A0A2G9ZND9"/>
<dbReference type="InterPro" id="IPR051083">
    <property type="entry name" value="GrpII_Intron_Splice-Mob/Def"/>
</dbReference>
<protein>
    <recommendedName>
        <fullName evidence="1">Reverse transcriptase domain-containing protein</fullName>
    </recommendedName>
</protein>
<gene>
    <name evidence="2" type="ORF">COX21_01765</name>
</gene>
<dbReference type="CDD" id="cd01646">
    <property type="entry name" value="RT_Bac_retron_I"/>
    <property type="match status" value="1"/>
</dbReference>
<reference evidence="2 3" key="1">
    <citation type="submission" date="2017-09" db="EMBL/GenBank/DDBJ databases">
        <title>Depth-based differentiation of microbial function through sediment-hosted aquifers and enrichment of novel symbionts in the deep terrestrial subsurface.</title>
        <authorList>
            <person name="Probst A.J."/>
            <person name="Ladd B."/>
            <person name="Jarett J.K."/>
            <person name="Geller-Mcgrath D.E."/>
            <person name="Sieber C.M."/>
            <person name="Emerson J.B."/>
            <person name="Anantharaman K."/>
            <person name="Thomas B.C."/>
            <person name="Malmstrom R."/>
            <person name="Stieglmeier M."/>
            <person name="Klingl A."/>
            <person name="Woyke T."/>
            <person name="Ryan C.M."/>
            <person name="Banfield J.F."/>
        </authorList>
    </citation>
    <scope>NUCLEOTIDE SEQUENCE [LARGE SCALE GENOMIC DNA]</scope>
    <source>
        <strain evidence="2">CG23_combo_of_CG06-09_8_20_14_all_41_10</strain>
    </source>
</reference>
<dbReference type="InterPro" id="IPR000477">
    <property type="entry name" value="RT_dom"/>
</dbReference>
<evidence type="ECO:0000313" key="2">
    <source>
        <dbReference type="EMBL" id="PIP34654.1"/>
    </source>
</evidence>
<proteinExistence type="predicted"/>
<accession>A0A2G9ZND9</accession>
<dbReference type="Pfam" id="PF00078">
    <property type="entry name" value="RVT_1"/>
    <property type="match status" value="1"/>
</dbReference>
<dbReference type="EMBL" id="PCSE01000053">
    <property type="protein sequence ID" value="PIP34654.1"/>
    <property type="molecule type" value="Genomic_DNA"/>
</dbReference>
<dbReference type="InterPro" id="IPR043502">
    <property type="entry name" value="DNA/RNA_pol_sf"/>
</dbReference>
<dbReference type="SUPFAM" id="SSF56672">
    <property type="entry name" value="DNA/RNA polymerases"/>
    <property type="match status" value="1"/>
</dbReference>